<feature type="compositionally biased region" description="Low complexity" evidence="1">
    <location>
        <begin position="64"/>
        <end position="78"/>
    </location>
</feature>
<evidence type="ECO:0000313" key="3">
    <source>
        <dbReference type="Proteomes" id="UP000695022"/>
    </source>
</evidence>
<feature type="compositionally biased region" description="Basic and acidic residues" evidence="1">
    <location>
        <begin position="40"/>
        <end position="49"/>
    </location>
</feature>
<sequence length="100" mass="11219">MPSPHFNHYSWSFAFAVTGTMAEFAAALFFGTLAMRNNREHNMRSERMQRPPNGVHQAPPARGQYPTKQPQLQPQPTRTQPPGPGYPHTITKSASKEDTV</sequence>
<accession>A0ABM1DRT3</accession>
<evidence type="ECO:0000313" key="4">
    <source>
        <dbReference type="RefSeq" id="XP_014662654.1"/>
    </source>
</evidence>
<dbReference type="Proteomes" id="UP000695022">
    <property type="component" value="Unplaced"/>
</dbReference>
<dbReference type="GeneID" id="106805535"/>
<organism evidence="3 4">
    <name type="scientific">Priapulus caudatus</name>
    <name type="common">Priapulid worm</name>
    <dbReference type="NCBI Taxonomy" id="37621"/>
    <lineage>
        <taxon>Eukaryota</taxon>
        <taxon>Metazoa</taxon>
        <taxon>Ecdysozoa</taxon>
        <taxon>Scalidophora</taxon>
        <taxon>Priapulida</taxon>
        <taxon>Priapulimorpha</taxon>
        <taxon>Priapulimorphida</taxon>
        <taxon>Priapulidae</taxon>
        <taxon>Priapulus</taxon>
    </lineage>
</organism>
<feature type="transmembrane region" description="Helical" evidence="2">
    <location>
        <begin position="12"/>
        <end position="35"/>
    </location>
</feature>
<proteinExistence type="predicted"/>
<evidence type="ECO:0000256" key="1">
    <source>
        <dbReference type="SAM" id="MobiDB-lite"/>
    </source>
</evidence>
<evidence type="ECO:0000256" key="2">
    <source>
        <dbReference type="SAM" id="Phobius"/>
    </source>
</evidence>
<keyword evidence="2" id="KW-0812">Transmembrane</keyword>
<dbReference type="RefSeq" id="XP_014662654.1">
    <property type="nucleotide sequence ID" value="XM_014807168.1"/>
</dbReference>
<gene>
    <name evidence="4" type="primary">LOC106805535</name>
</gene>
<keyword evidence="2" id="KW-1133">Transmembrane helix</keyword>
<keyword evidence="3" id="KW-1185">Reference proteome</keyword>
<feature type="region of interest" description="Disordered" evidence="1">
    <location>
        <begin position="40"/>
        <end position="100"/>
    </location>
</feature>
<name>A0ABM1DRT3_PRICU</name>
<keyword evidence="2" id="KW-0472">Membrane</keyword>
<reference evidence="4" key="1">
    <citation type="submission" date="2025-08" db="UniProtKB">
        <authorList>
            <consortium name="RefSeq"/>
        </authorList>
    </citation>
    <scope>IDENTIFICATION</scope>
</reference>
<protein>
    <submittedName>
        <fullName evidence="4">Uncharacterized protein LOC106805535</fullName>
    </submittedName>
</protein>